<organism evidence="2 3">
    <name type="scientific">Candidatus Roizmanbacteria bacterium CG_4_9_14_0_2_um_filter_36_12</name>
    <dbReference type="NCBI Taxonomy" id="1974837"/>
    <lineage>
        <taxon>Bacteria</taxon>
        <taxon>Candidatus Roizmaniibacteriota</taxon>
    </lineage>
</organism>
<dbReference type="EMBL" id="PFSA01000016">
    <property type="protein sequence ID" value="PJC33276.1"/>
    <property type="molecule type" value="Genomic_DNA"/>
</dbReference>
<evidence type="ECO:0000313" key="2">
    <source>
        <dbReference type="EMBL" id="PJC33276.1"/>
    </source>
</evidence>
<reference evidence="3" key="1">
    <citation type="submission" date="2017-09" db="EMBL/GenBank/DDBJ databases">
        <title>Depth-based differentiation of microbial function through sediment-hosted aquifers and enrichment of novel symbionts in the deep terrestrial subsurface.</title>
        <authorList>
            <person name="Probst A.J."/>
            <person name="Ladd B."/>
            <person name="Jarett J.K."/>
            <person name="Geller-Mcgrath D.E."/>
            <person name="Sieber C.M.K."/>
            <person name="Emerson J.B."/>
            <person name="Anantharaman K."/>
            <person name="Thomas B.C."/>
            <person name="Malmstrom R."/>
            <person name="Stieglmeier M."/>
            <person name="Klingl A."/>
            <person name="Woyke T."/>
            <person name="Ryan C.M."/>
            <person name="Banfield J.F."/>
        </authorList>
    </citation>
    <scope>NUCLEOTIDE SEQUENCE [LARGE SCALE GENOMIC DNA]</scope>
</reference>
<dbReference type="Pfam" id="PF04014">
    <property type="entry name" value="MazE_antitoxin"/>
    <property type="match status" value="1"/>
</dbReference>
<gene>
    <name evidence="2" type="ORF">CO049_00895</name>
</gene>
<dbReference type="Proteomes" id="UP000229777">
    <property type="component" value="Unassembled WGS sequence"/>
</dbReference>
<evidence type="ECO:0000259" key="1">
    <source>
        <dbReference type="SMART" id="SM00966"/>
    </source>
</evidence>
<dbReference type="GO" id="GO:0003677">
    <property type="term" value="F:DNA binding"/>
    <property type="evidence" value="ECO:0007669"/>
    <property type="project" value="InterPro"/>
</dbReference>
<dbReference type="Gene3D" id="2.10.260.10">
    <property type="match status" value="1"/>
</dbReference>
<dbReference type="SUPFAM" id="SSF89447">
    <property type="entry name" value="AbrB/MazE/MraZ-like"/>
    <property type="match status" value="1"/>
</dbReference>
<name>A0A2M8F1X1_9BACT</name>
<sequence length="82" mass="9623">MRVQKIIKIGNSAGIILPIDFIRSAKLKVGDEVEMELDKVTKSILITPKKFRSKIMKKFEFYTWLNEYTEKNKELIKALAKY</sequence>
<dbReference type="SMART" id="SM00966">
    <property type="entry name" value="SpoVT_AbrB"/>
    <property type="match status" value="1"/>
</dbReference>
<dbReference type="InterPro" id="IPR037914">
    <property type="entry name" value="SpoVT-AbrB_sf"/>
</dbReference>
<feature type="domain" description="SpoVT-AbrB" evidence="1">
    <location>
        <begin position="7"/>
        <end position="54"/>
    </location>
</feature>
<comment type="caution">
    <text evidence="2">The sequence shown here is derived from an EMBL/GenBank/DDBJ whole genome shotgun (WGS) entry which is preliminary data.</text>
</comment>
<evidence type="ECO:0000313" key="3">
    <source>
        <dbReference type="Proteomes" id="UP000229777"/>
    </source>
</evidence>
<dbReference type="InterPro" id="IPR007159">
    <property type="entry name" value="SpoVT-AbrB_dom"/>
</dbReference>
<proteinExistence type="predicted"/>
<protein>
    <recommendedName>
        <fullName evidence="1">SpoVT-AbrB domain-containing protein</fullName>
    </recommendedName>
</protein>
<accession>A0A2M8F1X1</accession>
<dbReference type="AlphaFoldDB" id="A0A2M8F1X1"/>